<dbReference type="SMART" id="SM00344">
    <property type="entry name" value="HTH_ASNC"/>
    <property type="match status" value="1"/>
</dbReference>
<dbReference type="PANTHER" id="PTHR30154:SF0">
    <property type="entry name" value="LEUCINE-RESPONSIVE REGULATORY PROTEIN"/>
    <property type="match status" value="1"/>
</dbReference>
<keyword evidence="7" id="KW-1185">Reference proteome</keyword>
<dbReference type="Pfam" id="PF13412">
    <property type="entry name" value="HTH_24"/>
    <property type="match status" value="1"/>
</dbReference>
<dbReference type="PANTHER" id="PTHR30154">
    <property type="entry name" value="LEUCINE-RESPONSIVE REGULATORY PROTEIN"/>
    <property type="match status" value="1"/>
</dbReference>
<dbReference type="InterPro" id="IPR011008">
    <property type="entry name" value="Dimeric_a/b-barrel"/>
</dbReference>
<dbReference type="PROSITE" id="PS50956">
    <property type="entry name" value="HTH_ASNC_2"/>
    <property type="match status" value="1"/>
</dbReference>
<dbReference type="AlphaFoldDB" id="A0A916WJ93"/>
<dbReference type="GO" id="GO:0005829">
    <property type="term" value="C:cytosol"/>
    <property type="evidence" value="ECO:0007669"/>
    <property type="project" value="TreeGrafter"/>
</dbReference>
<dbReference type="CDD" id="cd00090">
    <property type="entry name" value="HTH_ARSR"/>
    <property type="match status" value="1"/>
</dbReference>
<protein>
    <submittedName>
        <fullName evidence="6">AsnC family transcriptional regulator</fullName>
    </submittedName>
</protein>
<dbReference type="SUPFAM" id="SSF46785">
    <property type="entry name" value="Winged helix' DNA-binding domain"/>
    <property type="match status" value="1"/>
</dbReference>
<dbReference type="EMBL" id="BMHH01000018">
    <property type="protein sequence ID" value="GGB05212.1"/>
    <property type="molecule type" value="Genomic_DNA"/>
</dbReference>
<evidence type="ECO:0000256" key="3">
    <source>
        <dbReference type="ARBA" id="ARBA00023159"/>
    </source>
</evidence>
<evidence type="ECO:0000313" key="7">
    <source>
        <dbReference type="Proteomes" id="UP000646478"/>
    </source>
</evidence>
<dbReference type="SUPFAM" id="SSF54909">
    <property type="entry name" value="Dimeric alpha+beta barrel"/>
    <property type="match status" value="1"/>
</dbReference>
<comment type="caution">
    <text evidence="6">The sequence shown here is derived from an EMBL/GenBank/DDBJ whole genome shotgun (WGS) entry which is preliminary data.</text>
</comment>
<dbReference type="InterPro" id="IPR000485">
    <property type="entry name" value="AsnC-type_HTH_dom"/>
</dbReference>
<dbReference type="Proteomes" id="UP000646478">
    <property type="component" value="Unassembled WGS sequence"/>
</dbReference>
<proteinExistence type="predicted"/>
<dbReference type="GO" id="GO:0043200">
    <property type="term" value="P:response to amino acid"/>
    <property type="evidence" value="ECO:0007669"/>
    <property type="project" value="TreeGrafter"/>
</dbReference>
<dbReference type="GO" id="GO:0006355">
    <property type="term" value="P:regulation of DNA-templated transcription"/>
    <property type="evidence" value="ECO:0007669"/>
    <property type="project" value="UniProtKB-ARBA"/>
</dbReference>
<name>A0A916WJ93_9HYPH</name>
<keyword evidence="2" id="KW-0238">DNA-binding</keyword>
<sequence length="153" mass="17549">MKDLDPMDRKILRALQDNGRLTNTELAEYINLSQTATAERVKRLTRDGYILGYAARLSPRLLNRSMLVFVEIKLDRTTPEVFDIFAEATRKNPDVMECHMVAGGFDYLVKARVADMEHYRRFLSDALLSLPGIRETHTYAVMEEVKETANIPV</sequence>
<accession>A0A916WJ93</accession>
<evidence type="ECO:0000256" key="2">
    <source>
        <dbReference type="ARBA" id="ARBA00023125"/>
    </source>
</evidence>
<evidence type="ECO:0000256" key="1">
    <source>
        <dbReference type="ARBA" id="ARBA00023015"/>
    </source>
</evidence>
<keyword evidence="3" id="KW-0010">Activator</keyword>
<dbReference type="GO" id="GO:0043565">
    <property type="term" value="F:sequence-specific DNA binding"/>
    <property type="evidence" value="ECO:0007669"/>
    <property type="project" value="InterPro"/>
</dbReference>
<dbReference type="InterPro" id="IPR036390">
    <property type="entry name" value="WH_DNA-bd_sf"/>
</dbReference>
<dbReference type="Pfam" id="PF01037">
    <property type="entry name" value="AsnC_trans_reg"/>
    <property type="match status" value="1"/>
</dbReference>
<dbReference type="InterPro" id="IPR011991">
    <property type="entry name" value="ArsR-like_HTH"/>
</dbReference>
<dbReference type="Gene3D" id="1.10.10.10">
    <property type="entry name" value="Winged helix-like DNA-binding domain superfamily/Winged helix DNA-binding domain"/>
    <property type="match status" value="1"/>
</dbReference>
<dbReference type="PROSITE" id="PS00519">
    <property type="entry name" value="HTH_ASNC_1"/>
    <property type="match status" value="1"/>
</dbReference>
<evidence type="ECO:0000256" key="4">
    <source>
        <dbReference type="ARBA" id="ARBA00023163"/>
    </source>
</evidence>
<reference evidence="6" key="2">
    <citation type="submission" date="2020-09" db="EMBL/GenBank/DDBJ databases">
        <authorList>
            <person name="Sun Q."/>
            <person name="Zhou Y."/>
        </authorList>
    </citation>
    <scope>NUCLEOTIDE SEQUENCE</scope>
    <source>
        <strain evidence="6">CGMCC 1.15082</strain>
    </source>
</reference>
<dbReference type="RefSeq" id="WP_188825643.1">
    <property type="nucleotide sequence ID" value="NZ_BMHH01000018.1"/>
</dbReference>
<keyword evidence="4" id="KW-0804">Transcription</keyword>
<organism evidence="6 7">
    <name type="scientific">Brucella endophytica</name>
    <dbReference type="NCBI Taxonomy" id="1963359"/>
    <lineage>
        <taxon>Bacteria</taxon>
        <taxon>Pseudomonadati</taxon>
        <taxon>Pseudomonadota</taxon>
        <taxon>Alphaproteobacteria</taxon>
        <taxon>Hyphomicrobiales</taxon>
        <taxon>Brucellaceae</taxon>
        <taxon>Brucella/Ochrobactrum group</taxon>
        <taxon>Brucella</taxon>
    </lineage>
</organism>
<keyword evidence="1" id="KW-0805">Transcription regulation</keyword>
<reference evidence="6" key="1">
    <citation type="journal article" date="2014" name="Int. J. Syst. Evol. Microbiol.">
        <title>Complete genome sequence of Corynebacterium casei LMG S-19264T (=DSM 44701T), isolated from a smear-ripened cheese.</title>
        <authorList>
            <consortium name="US DOE Joint Genome Institute (JGI-PGF)"/>
            <person name="Walter F."/>
            <person name="Albersmeier A."/>
            <person name="Kalinowski J."/>
            <person name="Ruckert C."/>
        </authorList>
    </citation>
    <scope>NUCLEOTIDE SEQUENCE</scope>
    <source>
        <strain evidence="6">CGMCC 1.15082</strain>
    </source>
</reference>
<feature type="domain" description="HTH asnC-type" evidence="5">
    <location>
        <begin position="4"/>
        <end position="65"/>
    </location>
</feature>
<dbReference type="Gene3D" id="3.30.70.920">
    <property type="match status" value="1"/>
</dbReference>
<dbReference type="InterPro" id="IPR019887">
    <property type="entry name" value="Tscrpt_reg_AsnC/Lrp_C"/>
</dbReference>
<dbReference type="InterPro" id="IPR019885">
    <property type="entry name" value="Tscrpt_reg_HTH_AsnC-type_CS"/>
</dbReference>
<dbReference type="InterPro" id="IPR019888">
    <property type="entry name" value="Tscrpt_reg_AsnC-like"/>
</dbReference>
<evidence type="ECO:0000313" key="6">
    <source>
        <dbReference type="EMBL" id="GGB05212.1"/>
    </source>
</evidence>
<evidence type="ECO:0000259" key="5">
    <source>
        <dbReference type="PROSITE" id="PS50956"/>
    </source>
</evidence>
<gene>
    <name evidence="6" type="primary">lrp</name>
    <name evidence="6" type="ORF">GCM10011491_36700</name>
</gene>
<dbReference type="PRINTS" id="PR00033">
    <property type="entry name" value="HTHASNC"/>
</dbReference>
<dbReference type="InterPro" id="IPR036388">
    <property type="entry name" value="WH-like_DNA-bd_sf"/>
</dbReference>